<dbReference type="InterPro" id="IPR050754">
    <property type="entry name" value="FKBP4/5/8-like"/>
</dbReference>
<dbReference type="InterPro" id="IPR011990">
    <property type="entry name" value="TPR-like_helical_dom_sf"/>
</dbReference>
<dbReference type="Proteomes" id="UP000246740">
    <property type="component" value="Unassembled WGS sequence"/>
</dbReference>
<evidence type="ECO:0000313" key="4">
    <source>
        <dbReference type="Proteomes" id="UP000246740"/>
    </source>
</evidence>
<dbReference type="GO" id="GO:0044183">
    <property type="term" value="F:protein folding chaperone"/>
    <property type="evidence" value="ECO:0007669"/>
    <property type="project" value="TreeGrafter"/>
</dbReference>
<protein>
    <submittedName>
        <fullName evidence="3">Uncharacterized protein</fullName>
    </submittedName>
</protein>
<dbReference type="InParanoid" id="A0A317XVR1"/>
<dbReference type="PANTHER" id="PTHR46512:SF1">
    <property type="entry name" value="PEPTIDYLPROLYL ISOMERASE"/>
    <property type="match status" value="1"/>
</dbReference>
<dbReference type="STRING" id="1882483.A0A317XVR1"/>
<dbReference type="InterPro" id="IPR019734">
    <property type="entry name" value="TPR_rpt"/>
</dbReference>
<dbReference type="Gene3D" id="1.25.40.10">
    <property type="entry name" value="Tetratricopeptide repeat domain"/>
    <property type="match status" value="1"/>
</dbReference>
<evidence type="ECO:0000256" key="2">
    <source>
        <dbReference type="SAM" id="MobiDB-lite"/>
    </source>
</evidence>
<dbReference type="GO" id="GO:0043066">
    <property type="term" value="P:negative regulation of apoptotic process"/>
    <property type="evidence" value="ECO:0007669"/>
    <property type="project" value="TreeGrafter"/>
</dbReference>
<dbReference type="AlphaFoldDB" id="A0A317XVR1"/>
<evidence type="ECO:0000256" key="1">
    <source>
        <dbReference type="PROSITE-ProRule" id="PRU00339"/>
    </source>
</evidence>
<accession>A0A317XVR1</accession>
<feature type="region of interest" description="Disordered" evidence="2">
    <location>
        <begin position="67"/>
        <end position="120"/>
    </location>
</feature>
<dbReference type="OrthoDB" id="433738at2759"/>
<feature type="compositionally biased region" description="Acidic residues" evidence="2">
    <location>
        <begin position="86"/>
        <end position="101"/>
    </location>
</feature>
<reference evidence="3 4" key="1">
    <citation type="journal article" date="2018" name="Mol. Biol. Evol.">
        <title>Broad Genomic Sampling Reveals a Smut Pathogenic Ancestry of the Fungal Clade Ustilaginomycotina.</title>
        <authorList>
            <person name="Kijpornyongpan T."/>
            <person name="Mondo S.J."/>
            <person name="Barry K."/>
            <person name="Sandor L."/>
            <person name="Lee J."/>
            <person name="Lipzen A."/>
            <person name="Pangilinan J."/>
            <person name="LaButti K."/>
            <person name="Hainaut M."/>
            <person name="Henrissat B."/>
            <person name="Grigoriev I.V."/>
            <person name="Spatafora J.W."/>
            <person name="Aime M.C."/>
        </authorList>
    </citation>
    <scope>NUCLEOTIDE SEQUENCE [LARGE SCALE GENOMIC DNA]</scope>
    <source>
        <strain evidence="3 4">MCA 3645</strain>
    </source>
</reference>
<dbReference type="GO" id="GO:0005740">
    <property type="term" value="C:mitochondrial envelope"/>
    <property type="evidence" value="ECO:0007669"/>
    <property type="project" value="TreeGrafter"/>
</dbReference>
<dbReference type="PROSITE" id="PS50005">
    <property type="entry name" value="TPR"/>
    <property type="match status" value="1"/>
</dbReference>
<dbReference type="GO" id="GO:0005829">
    <property type="term" value="C:cytosol"/>
    <property type="evidence" value="ECO:0007669"/>
    <property type="project" value="TreeGrafter"/>
</dbReference>
<dbReference type="SUPFAM" id="SSF48452">
    <property type="entry name" value="TPR-like"/>
    <property type="match status" value="1"/>
</dbReference>
<dbReference type="GO" id="GO:0012505">
    <property type="term" value="C:endomembrane system"/>
    <property type="evidence" value="ECO:0007669"/>
    <property type="project" value="TreeGrafter"/>
</dbReference>
<dbReference type="EMBL" id="KZ819189">
    <property type="protein sequence ID" value="PWZ02397.1"/>
    <property type="molecule type" value="Genomic_DNA"/>
</dbReference>
<evidence type="ECO:0000313" key="3">
    <source>
        <dbReference type="EMBL" id="PWZ02397.1"/>
    </source>
</evidence>
<feature type="compositionally biased region" description="Basic and acidic residues" evidence="2">
    <location>
        <begin position="68"/>
        <end position="77"/>
    </location>
</feature>
<keyword evidence="1" id="KW-0802">TPR repeat</keyword>
<dbReference type="GO" id="GO:0016020">
    <property type="term" value="C:membrane"/>
    <property type="evidence" value="ECO:0007669"/>
    <property type="project" value="TreeGrafter"/>
</dbReference>
<feature type="region of interest" description="Disordered" evidence="2">
    <location>
        <begin position="221"/>
        <end position="242"/>
    </location>
</feature>
<dbReference type="PANTHER" id="PTHR46512">
    <property type="entry name" value="PEPTIDYLPROLYL ISOMERASE"/>
    <property type="match status" value="1"/>
</dbReference>
<sequence>MSAAGSGAGGGGVGGKEDKYAKGMAHKTAGNTAFGQGDLAAALREYHFAVLYLKAIDTRSILGLMGENEGRDGHPDDLSSVSSSDPDPEPDEQDGDGDGDGEPTPQSASAGDRARRKAEKQLSLVHSNMSLIYLRQTKYTRAIEAAEAALKADSSNTKAKFRKAQALRLDAQLYAARQFLESVLTGTGAKRISQEDKKSLQSELDRTIALIEAKQSRERAKWKGFLGKKPDSSNSKSKSAES</sequence>
<proteinExistence type="predicted"/>
<feature type="repeat" description="TPR" evidence="1">
    <location>
        <begin position="123"/>
        <end position="156"/>
    </location>
</feature>
<name>A0A317XVR1_9BASI</name>
<keyword evidence="4" id="KW-1185">Reference proteome</keyword>
<organism evidence="3 4">
    <name type="scientific">Testicularia cyperi</name>
    <dbReference type="NCBI Taxonomy" id="1882483"/>
    <lineage>
        <taxon>Eukaryota</taxon>
        <taxon>Fungi</taxon>
        <taxon>Dikarya</taxon>
        <taxon>Basidiomycota</taxon>
        <taxon>Ustilaginomycotina</taxon>
        <taxon>Ustilaginomycetes</taxon>
        <taxon>Ustilaginales</taxon>
        <taxon>Anthracoideaceae</taxon>
        <taxon>Testicularia</taxon>
    </lineage>
</organism>
<gene>
    <name evidence="3" type="ORF">BCV70DRAFT_198681</name>
</gene>
<feature type="compositionally biased region" description="Low complexity" evidence="2">
    <location>
        <begin position="232"/>
        <end position="242"/>
    </location>
</feature>